<feature type="compositionally biased region" description="Acidic residues" evidence="1">
    <location>
        <begin position="266"/>
        <end position="275"/>
    </location>
</feature>
<evidence type="ECO:0000256" key="1">
    <source>
        <dbReference type="SAM" id="MobiDB-lite"/>
    </source>
</evidence>
<organism evidence="2 3">
    <name type="scientific">Kangiella profundi</name>
    <dbReference type="NCBI Taxonomy" id="1561924"/>
    <lineage>
        <taxon>Bacteria</taxon>
        <taxon>Pseudomonadati</taxon>
        <taxon>Pseudomonadota</taxon>
        <taxon>Gammaproteobacteria</taxon>
        <taxon>Kangiellales</taxon>
        <taxon>Kangiellaceae</taxon>
        <taxon>Kangiella</taxon>
    </lineage>
</organism>
<reference evidence="2 3" key="1">
    <citation type="submission" date="2017-12" db="EMBL/GenBank/DDBJ databases">
        <title>Kangiella profundi FT102 completed genome.</title>
        <authorList>
            <person name="Xu J."/>
            <person name="Wang J."/>
            <person name="Lu Y."/>
        </authorList>
    </citation>
    <scope>NUCLEOTIDE SEQUENCE [LARGE SCALE GENOMIC DNA]</scope>
    <source>
        <strain evidence="2 3">FT102</strain>
    </source>
</reference>
<dbReference type="PANTHER" id="PTHR37951:SF1">
    <property type="entry name" value="TYPE VI SECRETION SYSTEM COMPONENT TSSA1"/>
    <property type="match status" value="1"/>
</dbReference>
<dbReference type="KEGG" id="kpd:CW740_11730"/>
<dbReference type="RefSeq" id="WP_106647672.1">
    <property type="nucleotide sequence ID" value="NZ_BMGO01000001.1"/>
</dbReference>
<name>A0A2K9ATZ2_9GAMM</name>
<gene>
    <name evidence="2" type="ORF">CW740_11730</name>
</gene>
<feature type="region of interest" description="Disordered" evidence="1">
    <location>
        <begin position="265"/>
        <end position="289"/>
    </location>
</feature>
<dbReference type="Pfam" id="PF06812">
    <property type="entry name" value="ImpA_N"/>
    <property type="match status" value="1"/>
</dbReference>
<proteinExistence type="predicted"/>
<dbReference type="PANTHER" id="PTHR37951">
    <property type="entry name" value="CYTOPLASMIC PROTEIN-RELATED"/>
    <property type="match status" value="1"/>
</dbReference>
<evidence type="ECO:0000313" key="3">
    <source>
        <dbReference type="Proteomes" id="UP000232693"/>
    </source>
</evidence>
<dbReference type="EMBL" id="CP025120">
    <property type="protein sequence ID" value="AUD79883.1"/>
    <property type="molecule type" value="Genomic_DNA"/>
</dbReference>
<dbReference type="NCBIfam" id="TIGR03363">
    <property type="entry name" value="VI_chp_8"/>
    <property type="match status" value="1"/>
</dbReference>
<dbReference type="OrthoDB" id="9771118at2"/>
<accession>A0A2K9ATZ2</accession>
<evidence type="ECO:0000313" key="2">
    <source>
        <dbReference type="EMBL" id="AUD79883.1"/>
    </source>
</evidence>
<sequence>MDIEAYIKPISEEQPCGRDLRDDTSVESIYYKLRDARNSARKAERIALADADEGATIDENWYQLKDLSLDALKNETKDLEVVAWFIEATTRIDGIKGFTQGYQLASELIRRFWDDDIYPAIDEDGIETRVAPLSGLNGFDGAGTLITPIKSIVLTQNDEYLPACVWQYEQAVQLERLDAEKKQSRIDNGAIPLEAIKKSVVLTPDSFYQELVSDLQTALETYEAFTQEFDRVCESLPQPTSNIRNALRECLQAVEYLAKDKLAVTEESDNQEQEEGGTATASHQTEEINRREQAVNTLRQVADYFRKTEPHSPISYLLEQSIRWSDLSLPELLQQLIPEEDAREQYFKLTGIDVGSNQ</sequence>
<dbReference type="InterPro" id="IPR017740">
    <property type="entry name" value="TssA-like"/>
</dbReference>
<dbReference type="AlphaFoldDB" id="A0A2K9ATZ2"/>
<keyword evidence="3" id="KW-1185">Reference proteome</keyword>
<protein>
    <submittedName>
        <fullName evidence="2">Type VI secretion system protein TssA</fullName>
    </submittedName>
</protein>
<dbReference type="InterPro" id="IPR010657">
    <property type="entry name" value="ImpA_N"/>
</dbReference>
<dbReference type="Proteomes" id="UP000232693">
    <property type="component" value="Chromosome"/>
</dbReference>